<protein>
    <submittedName>
        <fullName evidence="1">Uncharacterized protein</fullName>
    </submittedName>
</protein>
<dbReference type="EMBL" id="UINC01017625">
    <property type="protein sequence ID" value="SVA73297.1"/>
    <property type="molecule type" value="Genomic_DNA"/>
</dbReference>
<dbReference type="AlphaFoldDB" id="A0A381YA46"/>
<evidence type="ECO:0000313" key="1">
    <source>
        <dbReference type="EMBL" id="SVA73297.1"/>
    </source>
</evidence>
<gene>
    <name evidence="1" type="ORF">METZ01_LOCUS126151</name>
</gene>
<feature type="non-terminal residue" evidence="1">
    <location>
        <position position="29"/>
    </location>
</feature>
<reference evidence="1" key="1">
    <citation type="submission" date="2018-05" db="EMBL/GenBank/DDBJ databases">
        <authorList>
            <person name="Lanie J.A."/>
            <person name="Ng W.-L."/>
            <person name="Kazmierczak K.M."/>
            <person name="Andrzejewski T.M."/>
            <person name="Davidsen T.M."/>
            <person name="Wayne K.J."/>
            <person name="Tettelin H."/>
            <person name="Glass J.I."/>
            <person name="Rusch D."/>
            <person name="Podicherti R."/>
            <person name="Tsui H.-C.T."/>
            <person name="Winkler M.E."/>
        </authorList>
    </citation>
    <scope>NUCLEOTIDE SEQUENCE</scope>
</reference>
<proteinExistence type="predicted"/>
<organism evidence="1">
    <name type="scientific">marine metagenome</name>
    <dbReference type="NCBI Taxonomy" id="408172"/>
    <lineage>
        <taxon>unclassified sequences</taxon>
        <taxon>metagenomes</taxon>
        <taxon>ecological metagenomes</taxon>
    </lineage>
</organism>
<sequence length="29" mass="3288">MFDTQLLYENAIKLFRVKPSLSTSIGTLT</sequence>
<accession>A0A381YA46</accession>
<name>A0A381YA46_9ZZZZ</name>